<dbReference type="InterPro" id="IPR036921">
    <property type="entry name" value="PurM-like_N_sf"/>
</dbReference>
<proteinExistence type="inferred from homology"/>
<keyword evidence="11 14" id="KW-0315">Glutamine amidotransferase</keyword>
<dbReference type="Pfam" id="PF22689">
    <property type="entry name" value="FGAR-AT_PurM_N-like"/>
    <property type="match status" value="1"/>
</dbReference>
<evidence type="ECO:0000256" key="3">
    <source>
        <dbReference type="ARBA" id="ARBA00008608"/>
    </source>
</evidence>
<dbReference type="InterPro" id="IPR010073">
    <property type="entry name" value="PurL_large"/>
</dbReference>
<dbReference type="Pfam" id="PF13507">
    <property type="entry name" value="GATase_5"/>
    <property type="match status" value="1"/>
</dbReference>
<dbReference type="SUPFAM" id="SSF82697">
    <property type="entry name" value="PurS-like"/>
    <property type="match status" value="1"/>
</dbReference>
<dbReference type="RefSeq" id="WP_157993270.1">
    <property type="nucleotide sequence ID" value="NZ_LR217703.1"/>
</dbReference>
<dbReference type="FunFam" id="3.90.650.10:FF:000002">
    <property type="entry name" value="Phosphoribosylformylglycinamidine synthase"/>
    <property type="match status" value="1"/>
</dbReference>
<dbReference type="GO" id="GO:0004642">
    <property type="term" value="F:phosphoribosylformylglycinamidine synthase activity"/>
    <property type="evidence" value="ECO:0007669"/>
    <property type="project" value="UniProtKB-UniRule"/>
</dbReference>
<evidence type="ECO:0000256" key="14">
    <source>
        <dbReference type="HAMAP-Rule" id="MF_00419"/>
    </source>
</evidence>
<accession>A0A451D1H8</accession>
<feature type="active site" evidence="14">
    <location>
        <position position="1263"/>
    </location>
</feature>
<evidence type="ECO:0000256" key="13">
    <source>
        <dbReference type="ARBA" id="ARBA00057317"/>
    </source>
</evidence>
<evidence type="ECO:0000256" key="8">
    <source>
        <dbReference type="ARBA" id="ARBA00022755"/>
    </source>
</evidence>
<dbReference type="UniPathway" id="UPA00074">
    <property type="reaction ID" value="UER00128"/>
</dbReference>
<dbReference type="Pfam" id="PF18076">
    <property type="entry name" value="FGAR-AT_N"/>
    <property type="match status" value="1"/>
</dbReference>
<dbReference type="GO" id="GO:0005737">
    <property type="term" value="C:cytoplasm"/>
    <property type="evidence" value="ECO:0007669"/>
    <property type="project" value="UniProtKB-SubCell"/>
</dbReference>
<protein>
    <recommendedName>
        <fullName evidence="14">Phosphoribosylformylglycinamidine synthase</fullName>
        <shortName evidence="14">FGAM synthase</shortName>
        <shortName evidence="14">FGAMS</shortName>
        <ecNumber evidence="14">6.3.5.3</ecNumber>
    </recommendedName>
    <alternativeName>
        <fullName evidence="14">Formylglycinamide ribonucleotide amidotransferase</fullName>
        <shortName evidence="14">FGAR amidotransferase</shortName>
        <shortName evidence="14">FGAR-AT</shortName>
    </alternativeName>
</protein>
<dbReference type="GO" id="GO:0005524">
    <property type="term" value="F:ATP binding"/>
    <property type="evidence" value="ECO:0007669"/>
    <property type="project" value="UniProtKB-UniRule"/>
</dbReference>
<dbReference type="Gene3D" id="3.90.650.10">
    <property type="entry name" value="PurM-like C-terminal domain"/>
    <property type="match status" value="2"/>
</dbReference>
<dbReference type="CDD" id="cd01740">
    <property type="entry name" value="GATase1_FGAR_AT"/>
    <property type="match status" value="1"/>
</dbReference>
<dbReference type="InterPro" id="IPR041609">
    <property type="entry name" value="PurL_linker"/>
</dbReference>
<dbReference type="SUPFAM" id="SSF109736">
    <property type="entry name" value="FGAM synthase PurL, linker domain"/>
    <property type="match status" value="1"/>
</dbReference>
<evidence type="ECO:0000256" key="5">
    <source>
        <dbReference type="ARBA" id="ARBA00022598"/>
    </source>
</evidence>
<comment type="catalytic activity">
    <reaction evidence="12 14">
        <text>N(2)-formyl-N(1)-(5-phospho-beta-D-ribosyl)glycinamide + L-glutamine + ATP + H2O = 2-formamido-N(1)-(5-O-phospho-beta-D-ribosyl)acetamidine + L-glutamate + ADP + phosphate + H(+)</text>
        <dbReference type="Rhea" id="RHEA:17129"/>
        <dbReference type="ChEBI" id="CHEBI:15377"/>
        <dbReference type="ChEBI" id="CHEBI:15378"/>
        <dbReference type="ChEBI" id="CHEBI:29985"/>
        <dbReference type="ChEBI" id="CHEBI:30616"/>
        <dbReference type="ChEBI" id="CHEBI:43474"/>
        <dbReference type="ChEBI" id="CHEBI:58359"/>
        <dbReference type="ChEBI" id="CHEBI:147286"/>
        <dbReference type="ChEBI" id="CHEBI:147287"/>
        <dbReference type="ChEBI" id="CHEBI:456216"/>
        <dbReference type="EC" id="6.3.5.3"/>
    </reaction>
</comment>
<dbReference type="FunFam" id="3.90.650.10:FF:000005">
    <property type="entry name" value="Phosphoribosylformylglycinamidine synthase"/>
    <property type="match status" value="1"/>
</dbReference>
<feature type="domain" description="PurM-like C-terminal" evidence="15">
    <location>
        <begin position="832"/>
        <end position="962"/>
    </location>
</feature>
<dbReference type="FunFam" id="3.30.1330.10:FF:000002">
    <property type="entry name" value="Phosphoribosylformylglycinamidine synthase"/>
    <property type="match status" value="1"/>
</dbReference>
<dbReference type="SMART" id="SM01211">
    <property type="entry name" value="GATase_5"/>
    <property type="match status" value="1"/>
</dbReference>
<gene>
    <name evidence="14 19" type="primary">purL</name>
    <name evidence="19" type="ORF">ERCICUMA2628_011</name>
</gene>
<evidence type="ECO:0000256" key="7">
    <source>
        <dbReference type="ARBA" id="ARBA00022741"/>
    </source>
</evidence>
<comment type="function">
    <text evidence="13 14">Phosphoribosylformylglycinamidine synthase involved in the purines biosynthetic pathway. Catalyzes the ATP-dependent conversion of formylglycinamide ribonucleotide (FGAR) and glutamine to yield formylglycinamidine ribonucleotide (FGAM) and glutamate.</text>
</comment>
<dbReference type="InterPro" id="IPR010918">
    <property type="entry name" value="PurM-like_C_dom"/>
</dbReference>
<evidence type="ECO:0000259" key="16">
    <source>
        <dbReference type="Pfam" id="PF18072"/>
    </source>
</evidence>
<organism evidence="19 20">
    <name type="scientific">Candidatus Erwinia haradaeae</name>
    <dbReference type="NCBI Taxonomy" id="1922217"/>
    <lineage>
        <taxon>Bacteria</taxon>
        <taxon>Pseudomonadati</taxon>
        <taxon>Pseudomonadota</taxon>
        <taxon>Gammaproteobacteria</taxon>
        <taxon>Enterobacterales</taxon>
        <taxon>Erwiniaceae</taxon>
        <taxon>Erwinia</taxon>
    </lineage>
</organism>
<keyword evidence="10 14" id="KW-0460">Magnesium</keyword>
<dbReference type="SUPFAM" id="SSF56042">
    <property type="entry name" value="PurM C-terminal domain-like"/>
    <property type="match status" value="2"/>
</dbReference>
<feature type="domain" description="Phosphoribosylformylglycinamidine synthase N-terminal" evidence="17">
    <location>
        <begin position="36"/>
        <end position="150"/>
    </location>
</feature>
<dbReference type="FunFam" id="3.40.50.880:FF:000008">
    <property type="entry name" value="Phosphoribosylformylglycinamidine synthase"/>
    <property type="match status" value="1"/>
</dbReference>
<evidence type="ECO:0000259" key="18">
    <source>
        <dbReference type="Pfam" id="PF22689"/>
    </source>
</evidence>
<keyword evidence="5 14" id="KW-0436">Ligase</keyword>
<name>A0A451D1H8_9GAMM</name>
<dbReference type="InterPro" id="IPR029062">
    <property type="entry name" value="Class_I_gatase-like"/>
</dbReference>
<feature type="binding site" evidence="14">
    <location>
        <position position="887"/>
    </location>
    <ligand>
        <name>ATP</name>
        <dbReference type="ChEBI" id="CHEBI:30616"/>
    </ligand>
</feature>
<dbReference type="EC" id="6.3.5.3" evidence="14"/>
<evidence type="ECO:0000256" key="1">
    <source>
        <dbReference type="ARBA" id="ARBA00004496"/>
    </source>
</evidence>
<dbReference type="HAMAP" id="MF_00419">
    <property type="entry name" value="PurL_1"/>
    <property type="match status" value="1"/>
</dbReference>
<dbReference type="InterPro" id="IPR036676">
    <property type="entry name" value="PurM-like_C_sf"/>
</dbReference>
<dbReference type="EMBL" id="LR217703">
    <property type="protein sequence ID" value="VFP79462.1"/>
    <property type="molecule type" value="Genomic_DNA"/>
</dbReference>
<feature type="domain" description="FGAR-AT PurM N-terminal-like" evidence="18">
    <location>
        <begin position="647"/>
        <end position="808"/>
    </location>
</feature>
<feature type="active site" description="Nucleophile" evidence="14">
    <location>
        <position position="1136"/>
    </location>
</feature>
<keyword evidence="6 14" id="KW-0479">Metal-binding</keyword>
<dbReference type="NCBIfam" id="NF003672">
    <property type="entry name" value="PRK05297.1"/>
    <property type="match status" value="1"/>
</dbReference>
<comment type="similarity">
    <text evidence="3 14">In the N-terminal section; belongs to the FGAMS family.</text>
</comment>
<dbReference type="SUPFAM" id="SSF55326">
    <property type="entry name" value="PurM N-terminal domain-like"/>
    <property type="match status" value="2"/>
</dbReference>
<dbReference type="PANTHER" id="PTHR10099">
    <property type="entry name" value="PHOSPHORIBOSYLFORMYLGLYCINAMIDINE SYNTHASE"/>
    <property type="match status" value="1"/>
</dbReference>
<evidence type="ECO:0000256" key="9">
    <source>
        <dbReference type="ARBA" id="ARBA00022840"/>
    </source>
</evidence>
<feature type="binding site" evidence="14">
    <location>
        <position position="723"/>
    </location>
    <ligand>
        <name>Mg(2+)</name>
        <dbReference type="ChEBI" id="CHEBI:18420"/>
    </ligand>
</feature>
<feature type="active site" evidence="14">
    <location>
        <position position="1261"/>
    </location>
</feature>
<dbReference type="PANTHER" id="PTHR10099:SF1">
    <property type="entry name" value="PHOSPHORIBOSYLFORMYLGLYCINAMIDINE SYNTHASE"/>
    <property type="match status" value="1"/>
</dbReference>
<comment type="pathway">
    <text evidence="2 14">Purine metabolism; IMP biosynthesis via de novo pathway; 5-amino-1-(5-phospho-D-ribosyl)imidazole from N(2)-formyl-N(1)-(5-phospho-D-ribosyl)glycinamide: step 1/2.</text>
</comment>
<feature type="binding site" evidence="14">
    <location>
        <begin position="306"/>
        <end position="317"/>
    </location>
    <ligand>
        <name>ATP</name>
        <dbReference type="ChEBI" id="CHEBI:30616"/>
    </ligand>
</feature>
<evidence type="ECO:0000313" key="19">
    <source>
        <dbReference type="EMBL" id="VFP79462.1"/>
    </source>
</evidence>
<feature type="domain" description="PurM-like C-terminal" evidence="15">
    <location>
        <begin position="431"/>
        <end position="588"/>
    </location>
</feature>
<dbReference type="Gene3D" id="1.10.8.750">
    <property type="entry name" value="Phosphoribosylformylglycinamidine synthase, linker domain"/>
    <property type="match status" value="1"/>
</dbReference>
<dbReference type="Pfam" id="PF18072">
    <property type="entry name" value="FGAR-AT_linker"/>
    <property type="match status" value="1"/>
</dbReference>
<dbReference type="NCBIfam" id="TIGR01735">
    <property type="entry name" value="FGAM_synt"/>
    <property type="match status" value="1"/>
</dbReference>
<dbReference type="GO" id="GO:0006189">
    <property type="term" value="P:'de novo' IMP biosynthetic process"/>
    <property type="evidence" value="ECO:0007669"/>
    <property type="project" value="UniProtKB-UniRule"/>
</dbReference>
<feature type="domain" description="Phosphoribosylformylglycinamidine synthase linker" evidence="16">
    <location>
        <begin position="172"/>
        <end position="220"/>
    </location>
</feature>
<dbReference type="CDD" id="cd02203">
    <property type="entry name" value="PurL_repeat1"/>
    <property type="match status" value="1"/>
</dbReference>
<dbReference type="Pfam" id="PF02769">
    <property type="entry name" value="AIRS_C"/>
    <property type="match status" value="2"/>
</dbReference>
<comment type="subcellular location">
    <subcellularLocation>
        <location evidence="1 14">Cytoplasm</location>
    </subcellularLocation>
</comment>
<evidence type="ECO:0000256" key="12">
    <source>
        <dbReference type="ARBA" id="ARBA00052585"/>
    </source>
</evidence>
<evidence type="ECO:0000259" key="15">
    <source>
        <dbReference type="Pfam" id="PF02769"/>
    </source>
</evidence>
<evidence type="ECO:0000259" key="17">
    <source>
        <dbReference type="Pfam" id="PF18076"/>
    </source>
</evidence>
<evidence type="ECO:0000313" key="20">
    <source>
        <dbReference type="Proteomes" id="UP000294412"/>
    </source>
</evidence>
<keyword evidence="4 14" id="KW-0963">Cytoplasm</keyword>
<evidence type="ECO:0000256" key="10">
    <source>
        <dbReference type="ARBA" id="ARBA00022842"/>
    </source>
</evidence>
<dbReference type="Proteomes" id="UP000294412">
    <property type="component" value="Chromosome"/>
</dbReference>
<dbReference type="InterPro" id="IPR055181">
    <property type="entry name" value="FGAR-AT_PurM_N-like"/>
</dbReference>
<keyword evidence="7 14" id="KW-0547">Nucleotide-binding</keyword>
<evidence type="ECO:0000256" key="11">
    <source>
        <dbReference type="ARBA" id="ARBA00022962"/>
    </source>
</evidence>
<dbReference type="InterPro" id="IPR036604">
    <property type="entry name" value="PurS-like_sf"/>
</dbReference>
<evidence type="ECO:0000256" key="4">
    <source>
        <dbReference type="ARBA" id="ARBA00022490"/>
    </source>
</evidence>
<feature type="binding site" evidence="14">
    <location>
        <position position="719"/>
    </location>
    <ligand>
        <name>Mg(2+)</name>
        <dbReference type="ChEBI" id="CHEBI:18420"/>
    </ligand>
</feature>
<dbReference type="SUPFAM" id="SSF52317">
    <property type="entry name" value="Class I glutamine amidotransferase-like"/>
    <property type="match status" value="1"/>
</dbReference>
<dbReference type="Gene3D" id="3.30.1330.10">
    <property type="entry name" value="PurM-like, N-terminal domain"/>
    <property type="match status" value="2"/>
</dbReference>
<sequence length="1296" mass="144460">MMEILRGPAALSGSEIRKLLNIFHKNNLPVKNIYAEYTHFIDITTPLTRAQNIILHNLLKYGPSQDQYALEGRTLLITPRLGTISSWSSKATDLAHNCSLTQIKRIERGKTFYITPSSLPEVQWKKVATLLYDRMTESILTNSQEAKTLFVNQPSVSLQNIDILNGGRKILVQANMLLNLVLSESEIDYLMVVFNKLKRNPTDIELYMFAQVNSEHCRHKIFNADWIVDGKKKNKSLFKMIQNTLEKTPDYIISAYQDNAAIMEGFKVSHFYADQQGCYNFHHETLHIVMKVETHNHPTAISPWPGAATGAGGEIRDEGSTGRGAKPKAGLSGFSVSNLCIPGFEQPWEEQFGKPNNIRSALDIMIEGPLGASAFNNEFGRPIISGYFRTYEERVYTHNGYEIRGYHKPIMLVGGIGNIYANHIKKNKIKNGDKIIILGGPAMKIGLGGGTASSVTCGKFNADCDFASVQRDNPEMERRCQEVINRCCQLREENPILSIHDIGAGGISNALPEMMWDSQCGGKFDLRNILINEQGMSPLEIWCNESQERYLIAIDAKNLSLFDKICKRERAPYSVIGEAEKDKHLSLFDSHFNTTPINIPIDILFKHTPKITYNVSTLKAIGKKLTCDKISLADAIYRILHLPTVAEKTFLITICDRSIGGVVIRDQMIGPWQIPVSDCSVTSASLARDCYYGEAISIGERTPISLLDFAASSRLAVGEALTNIAATQIGPITQVKLSANWMAANCHPGDDAGLYEAVQAISEELCPQLGITIPVGKDSMSMKTCWNENNKEHTVTAPLSLIITAFARVKDVRKTATPQLKTCDNILLLIDLGNGYNTLGATALSQVYRQLGDKPADIRNVQQLANFWKAMQTLISKDYILAYHDRSDGGLFVTLAEMAFAGHCGINIDITTMSTDTLSVLFNEELGAVIQVSSLNLIPVQKILKDYHLSSCLHILGNAIPGDQFIISRDKSIIYNHSRISLRTWWAETTWQIQRIRDNTTCADQEHIAKMDNQDPGINIILTFNPQEDIASSFIATGSRPTVAILREQGINSHVEMAAAFHEAGFTSIDVHMNDLLSGDRNLSDIHVLVACGGFSYGDVLGAGEGWAKSILFNNRIRDEFSQFFQRQETLALGVCNGCQMLSNLRELIPGSLDWPRFVRNQSECFESRFSLVEIANSKSLLLEGMMGSRIPIVISHGEGRAEIKNHIQLKQLEKKQLIAIRYIDNFGNITEKYPANPNGSKNGIAAVTNENGRVTIMMPHPERVYRTITNSWYPQNWGIDGPWMRIFRNARKQLG</sequence>
<dbReference type="PROSITE" id="PS51273">
    <property type="entry name" value="GATASE_TYPE_1"/>
    <property type="match status" value="1"/>
</dbReference>
<dbReference type="Gene3D" id="3.40.50.880">
    <property type="match status" value="1"/>
</dbReference>
<feature type="binding site" evidence="14">
    <location>
        <position position="885"/>
    </location>
    <ligand>
        <name>Mg(2+)</name>
        <dbReference type="ChEBI" id="CHEBI:18420"/>
    </ligand>
</feature>
<dbReference type="OrthoDB" id="9804441at2"/>
<comment type="caution">
    <text evidence="14">Lacks conserved residue(s) required for the propagation of feature annotation.</text>
</comment>
<keyword evidence="9 14" id="KW-0067">ATP-binding</keyword>
<evidence type="ECO:0000256" key="2">
    <source>
        <dbReference type="ARBA" id="ARBA00004920"/>
    </source>
</evidence>
<feature type="binding site" evidence="14">
    <location>
        <position position="678"/>
    </location>
    <ligand>
        <name>Mg(2+)</name>
        <dbReference type="ChEBI" id="CHEBI:18420"/>
    </ligand>
</feature>
<dbReference type="GO" id="GO:0046872">
    <property type="term" value="F:metal ion binding"/>
    <property type="evidence" value="ECO:0007669"/>
    <property type="project" value="UniProtKB-KW"/>
</dbReference>
<keyword evidence="8 14" id="KW-0658">Purine biosynthesis</keyword>
<dbReference type="FunFam" id="3.30.1330.10:FF:000005">
    <property type="entry name" value="Phosphoribosylformylglycinamidine synthase"/>
    <property type="match status" value="1"/>
</dbReference>
<dbReference type="InterPro" id="IPR040707">
    <property type="entry name" value="FGAR-AT_N"/>
</dbReference>
<reference evidence="19 20" key="1">
    <citation type="submission" date="2019-02" db="EMBL/GenBank/DDBJ databases">
        <authorList>
            <person name="Manzano-Marin A."/>
            <person name="Manzano-Marin A."/>
        </authorList>
    </citation>
    <scope>NUCLEOTIDE SEQUENCE [LARGE SCALE GENOMIC DNA]</scope>
    <source>
        <strain evidence="19 20">ErCicuneomaculata</strain>
    </source>
</reference>
<comment type="subunit">
    <text evidence="14">Monomer.</text>
</comment>
<evidence type="ECO:0000256" key="6">
    <source>
        <dbReference type="ARBA" id="ARBA00022723"/>
    </source>
</evidence>